<comment type="caution">
    <text evidence="3">The sequence shown here is derived from an EMBL/GenBank/DDBJ whole genome shotgun (WGS) entry which is preliminary data.</text>
</comment>
<keyword evidence="4" id="KW-1185">Reference proteome</keyword>
<evidence type="ECO:0000313" key="4">
    <source>
        <dbReference type="Proteomes" id="UP000675781"/>
    </source>
</evidence>
<feature type="chain" id="PRO_5039234107" evidence="2">
    <location>
        <begin position="25"/>
        <end position="156"/>
    </location>
</feature>
<evidence type="ECO:0000313" key="3">
    <source>
        <dbReference type="EMBL" id="MBR7833932.1"/>
    </source>
</evidence>
<dbReference type="EMBL" id="JAGSOG010000043">
    <property type="protein sequence ID" value="MBR7833932.1"/>
    <property type="molecule type" value="Genomic_DNA"/>
</dbReference>
<protein>
    <submittedName>
        <fullName evidence="3">Uncharacterized protein</fullName>
    </submittedName>
</protein>
<gene>
    <name evidence="3" type="ORF">KDL01_11685</name>
</gene>
<dbReference type="AlphaFoldDB" id="A0A941ENZ5"/>
<feature type="compositionally biased region" description="Low complexity" evidence="1">
    <location>
        <begin position="28"/>
        <end position="53"/>
    </location>
</feature>
<dbReference type="Proteomes" id="UP000675781">
    <property type="component" value="Unassembled WGS sequence"/>
</dbReference>
<name>A0A941ENZ5_9ACTN</name>
<evidence type="ECO:0000256" key="1">
    <source>
        <dbReference type="SAM" id="MobiDB-lite"/>
    </source>
</evidence>
<feature type="region of interest" description="Disordered" evidence="1">
    <location>
        <begin position="28"/>
        <end position="146"/>
    </location>
</feature>
<sequence length="156" mass="16232">MRVSRAVSLSMLTLGLTVGGISVAAADSDTRGASSTTASGVTSSFTHSTDDSFAAGSNSTSAAGVADTRAEAGVARDGASYDRIATTHVTDAGITHTGNFEAAGPRQRGDDEWRGEDSDHNRHGDCDRRRDHRGEDGEFGEHEHGGLLTDVVEDLL</sequence>
<accession>A0A941ENZ5</accession>
<reference evidence="3" key="1">
    <citation type="submission" date="2021-04" db="EMBL/GenBank/DDBJ databases">
        <title>Genome based classification of Actinospica acidithermotolerans sp. nov., an actinobacterium isolated from an Indonesian hot spring.</title>
        <authorList>
            <person name="Kusuma A.B."/>
            <person name="Putra K.E."/>
            <person name="Nafisah S."/>
            <person name="Loh J."/>
            <person name="Nouioui I."/>
            <person name="Goodfellow M."/>
        </authorList>
    </citation>
    <scope>NUCLEOTIDE SEQUENCE</scope>
    <source>
        <strain evidence="3">CSCA 57</strain>
    </source>
</reference>
<dbReference type="RefSeq" id="WP_212528451.1">
    <property type="nucleotide sequence ID" value="NZ_JAGSOG010000043.1"/>
</dbReference>
<feature type="compositionally biased region" description="Basic and acidic residues" evidence="1">
    <location>
        <begin position="107"/>
        <end position="145"/>
    </location>
</feature>
<organism evidence="3 4">
    <name type="scientific">Actinospica durhamensis</name>
    <dbReference type="NCBI Taxonomy" id="1508375"/>
    <lineage>
        <taxon>Bacteria</taxon>
        <taxon>Bacillati</taxon>
        <taxon>Actinomycetota</taxon>
        <taxon>Actinomycetes</taxon>
        <taxon>Catenulisporales</taxon>
        <taxon>Actinospicaceae</taxon>
        <taxon>Actinospica</taxon>
    </lineage>
</organism>
<evidence type="ECO:0000256" key="2">
    <source>
        <dbReference type="SAM" id="SignalP"/>
    </source>
</evidence>
<keyword evidence="2" id="KW-0732">Signal</keyword>
<proteinExistence type="predicted"/>
<feature type="signal peptide" evidence="2">
    <location>
        <begin position="1"/>
        <end position="24"/>
    </location>
</feature>